<evidence type="ECO:0000313" key="3">
    <source>
        <dbReference type="Proteomes" id="UP000800035"/>
    </source>
</evidence>
<protein>
    <recommendedName>
        <fullName evidence="4">Ig-like domain-containing protein</fullName>
    </recommendedName>
</protein>
<evidence type="ECO:0008006" key="4">
    <source>
        <dbReference type="Google" id="ProtNLM"/>
    </source>
</evidence>
<sequence>MGFLSVTAALLLAASSHAINIPSTPTWPSGRCTDKSLTIPSWVLSQYKVSGGTTTFVVNNRAVDLTSLRARVTCSPGKTECQSSAGGDQMRATLTTGANGQPVIGITEFWSCSDEGDHVLFTANGSTTITSCLGNDCTSPITYLVPGTLTLPVPLTPAQPKAPTGFDASSCANVGEKQWTVSEVEFKNYTKGQCKRWYDPDRICLDPGTPFVAKGQYLKLNVTNNAISHEVLCNFSPTYENTDIPQPLRCTGGSFNEITLDVTWTGTAPNFEVKVEELWYCLENPATNNSPSVIVASGSTSLPLTCESHTGITGAADDIVTICSEPPTSHSINGVQTAKENLPAFSLITAYPVHGGCTFDSVVNPTWFYRGMHYETNDDLTLKRFSAGLTGPGFNDFFFYQSHAISGTGVDTIYTCAVYNDGKPKEQHWKCTYAFNAKTKTITQDKIWECRDKNTATPLYFEGTGEFDWSVNPFSQCQGSGNTLSCYWYGDMASSQPGVPYDIPKVTVSTVNVLPPDYGQSVVQSVETAPVRTLRVNGEWKVAE</sequence>
<dbReference type="OrthoDB" id="3727384at2759"/>
<evidence type="ECO:0000256" key="1">
    <source>
        <dbReference type="SAM" id="SignalP"/>
    </source>
</evidence>
<keyword evidence="3" id="KW-1185">Reference proteome</keyword>
<evidence type="ECO:0000313" key="2">
    <source>
        <dbReference type="EMBL" id="KAF1962237.1"/>
    </source>
</evidence>
<dbReference type="EMBL" id="ML976979">
    <property type="protein sequence ID" value="KAF1962237.1"/>
    <property type="molecule type" value="Genomic_DNA"/>
</dbReference>
<feature type="chain" id="PRO_5025408680" description="Ig-like domain-containing protein" evidence="1">
    <location>
        <begin position="19"/>
        <end position="544"/>
    </location>
</feature>
<keyword evidence="1" id="KW-0732">Signal</keyword>
<dbReference type="AlphaFoldDB" id="A0A6A5UMC9"/>
<organism evidence="2 3">
    <name type="scientific">Byssothecium circinans</name>
    <dbReference type="NCBI Taxonomy" id="147558"/>
    <lineage>
        <taxon>Eukaryota</taxon>
        <taxon>Fungi</taxon>
        <taxon>Dikarya</taxon>
        <taxon>Ascomycota</taxon>
        <taxon>Pezizomycotina</taxon>
        <taxon>Dothideomycetes</taxon>
        <taxon>Pleosporomycetidae</taxon>
        <taxon>Pleosporales</taxon>
        <taxon>Massarineae</taxon>
        <taxon>Massarinaceae</taxon>
        <taxon>Byssothecium</taxon>
    </lineage>
</organism>
<feature type="signal peptide" evidence="1">
    <location>
        <begin position="1"/>
        <end position="18"/>
    </location>
</feature>
<accession>A0A6A5UMC9</accession>
<gene>
    <name evidence="2" type="ORF">CC80DRAFT_569993</name>
</gene>
<dbReference type="Proteomes" id="UP000800035">
    <property type="component" value="Unassembled WGS sequence"/>
</dbReference>
<reference evidence="2" key="1">
    <citation type="journal article" date="2020" name="Stud. Mycol.">
        <title>101 Dothideomycetes genomes: a test case for predicting lifestyles and emergence of pathogens.</title>
        <authorList>
            <person name="Haridas S."/>
            <person name="Albert R."/>
            <person name="Binder M."/>
            <person name="Bloem J."/>
            <person name="Labutti K."/>
            <person name="Salamov A."/>
            <person name="Andreopoulos B."/>
            <person name="Baker S."/>
            <person name="Barry K."/>
            <person name="Bills G."/>
            <person name="Bluhm B."/>
            <person name="Cannon C."/>
            <person name="Castanera R."/>
            <person name="Culley D."/>
            <person name="Daum C."/>
            <person name="Ezra D."/>
            <person name="Gonzalez J."/>
            <person name="Henrissat B."/>
            <person name="Kuo A."/>
            <person name="Liang C."/>
            <person name="Lipzen A."/>
            <person name="Lutzoni F."/>
            <person name="Magnuson J."/>
            <person name="Mondo S."/>
            <person name="Nolan M."/>
            <person name="Ohm R."/>
            <person name="Pangilinan J."/>
            <person name="Park H.-J."/>
            <person name="Ramirez L."/>
            <person name="Alfaro M."/>
            <person name="Sun H."/>
            <person name="Tritt A."/>
            <person name="Yoshinaga Y."/>
            <person name="Zwiers L.-H."/>
            <person name="Turgeon B."/>
            <person name="Goodwin S."/>
            <person name="Spatafora J."/>
            <person name="Crous P."/>
            <person name="Grigoriev I."/>
        </authorList>
    </citation>
    <scope>NUCLEOTIDE SEQUENCE</scope>
    <source>
        <strain evidence="2">CBS 675.92</strain>
    </source>
</reference>
<proteinExistence type="predicted"/>
<name>A0A6A5UMC9_9PLEO</name>